<organism evidence="7 8">
    <name type="scientific">Halobaculum lipolyticum</name>
    <dbReference type="NCBI Taxonomy" id="3032001"/>
    <lineage>
        <taxon>Archaea</taxon>
        <taxon>Methanobacteriati</taxon>
        <taxon>Methanobacteriota</taxon>
        <taxon>Stenosarchaea group</taxon>
        <taxon>Halobacteria</taxon>
        <taxon>Halobacteriales</taxon>
        <taxon>Haloferacaceae</taxon>
        <taxon>Halobaculum</taxon>
    </lineage>
</organism>
<feature type="transmembrane region" description="Helical" evidence="6">
    <location>
        <begin position="76"/>
        <end position="95"/>
    </location>
</feature>
<feature type="transmembrane region" description="Helical" evidence="6">
    <location>
        <begin position="337"/>
        <end position="359"/>
    </location>
</feature>
<dbReference type="InterPro" id="IPR018383">
    <property type="entry name" value="UPF0324_pro"/>
</dbReference>
<keyword evidence="3 6" id="KW-0812">Transmembrane</keyword>
<gene>
    <name evidence="7" type="ORF">ACFQL9_16260</name>
</gene>
<dbReference type="Proteomes" id="UP001596461">
    <property type="component" value="Unassembled WGS sequence"/>
</dbReference>
<feature type="transmembrane region" description="Helical" evidence="6">
    <location>
        <begin position="282"/>
        <end position="300"/>
    </location>
</feature>
<evidence type="ECO:0000256" key="6">
    <source>
        <dbReference type="SAM" id="Phobius"/>
    </source>
</evidence>
<feature type="transmembrane region" description="Helical" evidence="6">
    <location>
        <begin position="132"/>
        <end position="153"/>
    </location>
</feature>
<keyword evidence="8" id="KW-1185">Reference proteome</keyword>
<comment type="caution">
    <text evidence="7">The sequence shown here is derived from an EMBL/GenBank/DDBJ whole genome shotgun (WGS) entry which is preliminary data.</text>
</comment>
<keyword evidence="2" id="KW-1003">Cell membrane</keyword>
<keyword evidence="4 6" id="KW-1133">Transmembrane helix</keyword>
<feature type="transmembrane region" description="Helical" evidence="6">
    <location>
        <begin position="230"/>
        <end position="249"/>
    </location>
</feature>
<evidence type="ECO:0000313" key="8">
    <source>
        <dbReference type="Proteomes" id="UP001596461"/>
    </source>
</evidence>
<dbReference type="EMBL" id="JBHTAH010000019">
    <property type="protein sequence ID" value="MFC7071199.1"/>
    <property type="molecule type" value="Genomic_DNA"/>
</dbReference>
<feature type="transmembrane region" description="Helical" evidence="6">
    <location>
        <begin position="191"/>
        <end position="210"/>
    </location>
</feature>
<dbReference type="GO" id="GO:0005886">
    <property type="term" value="C:plasma membrane"/>
    <property type="evidence" value="ECO:0007669"/>
    <property type="project" value="UniProtKB-SubCell"/>
</dbReference>
<feature type="transmembrane region" description="Helical" evidence="6">
    <location>
        <begin position="306"/>
        <end position="325"/>
    </location>
</feature>
<evidence type="ECO:0000256" key="1">
    <source>
        <dbReference type="ARBA" id="ARBA00004651"/>
    </source>
</evidence>
<comment type="subcellular location">
    <subcellularLocation>
        <location evidence="1">Cell membrane</location>
        <topology evidence="1">Multi-pass membrane protein</topology>
    </subcellularLocation>
</comment>
<dbReference type="Pfam" id="PF03601">
    <property type="entry name" value="Cons_hypoth698"/>
    <property type="match status" value="1"/>
</dbReference>
<evidence type="ECO:0000256" key="2">
    <source>
        <dbReference type="ARBA" id="ARBA00022475"/>
    </source>
</evidence>
<sequence length="360" mass="34956">MSGDGGPADSGPGARTRVRKYLPGVATLVAVAVLARLVAPSVPGTPLLLAVAAGAVVANVVGTPAALAPGVGLHPLLLETGIVLLGAGVSAAALVAAGPSLLLAVVAVVAGGLVLVEAVARVAGLGGRTGSLLAAGAAVCGVSAVAATASALDADESEVALAAGTVLAFDAVTLAAYPAIAAAFALDPRVYGVWAGLSMFSTGPVTAAGFAYDPVAGEWATVTKLARNALIGVVAAVYAVRAAVGAATLRRSVGRSLDRARDDPAAATGRAAATLWDGLPKFLVGFLAVAALANAGLLSGDARETLSVAADALFVLAFAGLGFDIRLDRMRSAGVRPVAVVAAAFLVVSGVAFVLASALF</sequence>
<feature type="transmembrane region" description="Helical" evidence="6">
    <location>
        <begin position="101"/>
        <end position="120"/>
    </location>
</feature>
<evidence type="ECO:0000256" key="3">
    <source>
        <dbReference type="ARBA" id="ARBA00022692"/>
    </source>
</evidence>
<dbReference type="PANTHER" id="PTHR30106:SF1">
    <property type="entry name" value="UPF0324 MEMBRANE PROTEIN FN0533"/>
    <property type="match status" value="1"/>
</dbReference>
<proteinExistence type="predicted"/>
<reference evidence="7 8" key="1">
    <citation type="journal article" date="2019" name="Int. J. Syst. Evol. Microbiol.">
        <title>The Global Catalogue of Microorganisms (GCM) 10K type strain sequencing project: providing services to taxonomists for standard genome sequencing and annotation.</title>
        <authorList>
            <consortium name="The Broad Institute Genomics Platform"/>
            <consortium name="The Broad Institute Genome Sequencing Center for Infectious Disease"/>
            <person name="Wu L."/>
            <person name="Ma J."/>
        </authorList>
    </citation>
    <scope>NUCLEOTIDE SEQUENCE [LARGE SCALE GENOMIC DNA]</scope>
    <source>
        <strain evidence="7 8">DT31</strain>
    </source>
</reference>
<dbReference type="GeneID" id="81124082"/>
<feature type="transmembrane region" description="Helical" evidence="6">
    <location>
        <begin position="21"/>
        <end position="39"/>
    </location>
</feature>
<evidence type="ECO:0000313" key="7">
    <source>
        <dbReference type="EMBL" id="MFC7071199.1"/>
    </source>
</evidence>
<dbReference type="AlphaFoldDB" id="A0ABD5WKC4"/>
<keyword evidence="5 6" id="KW-0472">Membrane</keyword>
<feature type="transmembrane region" description="Helical" evidence="6">
    <location>
        <begin position="159"/>
        <end position="184"/>
    </location>
</feature>
<feature type="transmembrane region" description="Helical" evidence="6">
    <location>
        <begin position="45"/>
        <end position="67"/>
    </location>
</feature>
<evidence type="ECO:0000256" key="4">
    <source>
        <dbReference type="ARBA" id="ARBA00022989"/>
    </source>
</evidence>
<accession>A0ABD5WKC4</accession>
<name>A0ABD5WKC4_9EURY</name>
<protein>
    <submittedName>
        <fullName evidence="7">YeiH family protein</fullName>
    </submittedName>
</protein>
<dbReference type="PANTHER" id="PTHR30106">
    <property type="entry name" value="INNER MEMBRANE PROTEIN YEIH-RELATED"/>
    <property type="match status" value="1"/>
</dbReference>
<evidence type="ECO:0000256" key="5">
    <source>
        <dbReference type="ARBA" id="ARBA00023136"/>
    </source>
</evidence>
<dbReference type="RefSeq" id="WP_284032248.1">
    <property type="nucleotide sequence ID" value="NZ_CP126154.1"/>
</dbReference>